<gene>
    <name evidence="2" type="ORF">BBAD15_g9825</name>
</gene>
<reference evidence="2 3" key="1">
    <citation type="submission" date="2012-10" db="EMBL/GenBank/DDBJ databases">
        <title>Genome sequencing and analysis of entomopathogenic fungi Beauveria bassiana D1-5.</title>
        <authorList>
            <person name="Li Q."/>
            <person name="Wang L."/>
            <person name="Zhang Z."/>
            <person name="Wang Q."/>
            <person name="Ren J."/>
            <person name="Wang M."/>
            <person name="Xu W."/>
            <person name="Wang J."/>
            <person name="Lu Y."/>
            <person name="Du Q."/>
            <person name="Sun Z."/>
        </authorList>
    </citation>
    <scope>NUCLEOTIDE SEQUENCE [LARGE SCALE GENOMIC DNA]</scope>
    <source>
        <strain evidence="2 3">D1-5</strain>
    </source>
</reference>
<dbReference type="AlphaFoldDB" id="A0A0A2VVZ9"/>
<evidence type="ECO:0000313" key="3">
    <source>
        <dbReference type="Proteomes" id="UP000030106"/>
    </source>
</evidence>
<keyword evidence="1" id="KW-0732">Signal</keyword>
<dbReference type="EMBL" id="ANFO01000996">
    <property type="protein sequence ID" value="KGQ04949.1"/>
    <property type="molecule type" value="Genomic_DNA"/>
</dbReference>
<organism evidence="2 3">
    <name type="scientific">Beauveria bassiana D1-5</name>
    <dbReference type="NCBI Taxonomy" id="1245745"/>
    <lineage>
        <taxon>Eukaryota</taxon>
        <taxon>Fungi</taxon>
        <taxon>Dikarya</taxon>
        <taxon>Ascomycota</taxon>
        <taxon>Pezizomycotina</taxon>
        <taxon>Sordariomycetes</taxon>
        <taxon>Hypocreomycetidae</taxon>
        <taxon>Hypocreales</taxon>
        <taxon>Cordycipitaceae</taxon>
        <taxon>Beauveria</taxon>
    </lineage>
</organism>
<evidence type="ECO:0000256" key="1">
    <source>
        <dbReference type="SAM" id="SignalP"/>
    </source>
</evidence>
<protein>
    <recommendedName>
        <fullName evidence="4">PH domain-containing protein</fullName>
    </recommendedName>
</protein>
<name>A0A0A2VVZ9_BEABA</name>
<sequence length="103" mass="10484">MVRIAVSVVLAFAVSAMALSGDGVAARAAALRVRDNVEAPYAEARPADTPEDVKNWMAAIAEAAGQLQKMAQAAAEGDGQRSAQGGEAWAASRNPFVFAGAPA</sequence>
<accession>A0A0A2VVZ9</accession>
<feature type="chain" id="PRO_5001995754" description="PH domain-containing protein" evidence="1">
    <location>
        <begin position="19"/>
        <end position="103"/>
    </location>
</feature>
<evidence type="ECO:0008006" key="4">
    <source>
        <dbReference type="Google" id="ProtNLM"/>
    </source>
</evidence>
<comment type="caution">
    <text evidence="2">The sequence shown here is derived from an EMBL/GenBank/DDBJ whole genome shotgun (WGS) entry which is preliminary data.</text>
</comment>
<proteinExistence type="predicted"/>
<dbReference type="Proteomes" id="UP000030106">
    <property type="component" value="Unassembled WGS sequence"/>
</dbReference>
<dbReference type="HOGENOM" id="CLU_178664_0_0_1"/>
<feature type="signal peptide" evidence="1">
    <location>
        <begin position="1"/>
        <end position="18"/>
    </location>
</feature>
<evidence type="ECO:0000313" key="2">
    <source>
        <dbReference type="EMBL" id="KGQ04949.1"/>
    </source>
</evidence>